<dbReference type="eggNOG" id="KOG0891">
    <property type="taxonomic scope" value="Eukaryota"/>
</dbReference>
<dbReference type="AlphaFoldDB" id="D8TSD2"/>
<dbReference type="KEGG" id="vcn:VOLCADRAFT_31015"/>
<dbReference type="OrthoDB" id="515939at2759"/>
<dbReference type="GO" id="GO:0005634">
    <property type="term" value="C:nucleus"/>
    <property type="evidence" value="ECO:0007669"/>
    <property type="project" value="TreeGrafter"/>
</dbReference>
<protein>
    <recommendedName>
        <fullName evidence="1">PI3K/PI4K catalytic domain-containing protein</fullName>
    </recommendedName>
</protein>
<dbReference type="Proteomes" id="UP000001058">
    <property type="component" value="Unassembled WGS sequence"/>
</dbReference>
<dbReference type="EMBL" id="GL378334">
    <property type="protein sequence ID" value="EFJ49675.1"/>
    <property type="molecule type" value="Genomic_DNA"/>
</dbReference>
<dbReference type="InterPro" id="IPR050517">
    <property type="entry name" value="DDR_Repair_Kinase"/>
</dbReference>
<dbReference type="PANTHER" id="PTHR11139">
    <property type="entry name" value="ATAXIA TELANGIECTASIA MUTATED ATM -RELATED"/>
    <property type="match status" value="1"/>
</dbReference>
<evidence type="ECO:0000259" key="1">
    <source>
        <dbReference type="PROSITE" id="PS50290"/>
    </source>
</evidence>
<dbReference type="Pfam" id="PF00454">
    <property type="entry name" value="PI3_PI4_kinase"/>
    <property type="match status" value="1"/>
</dbReference>
<accession>D8TSD2</accession>
<name>D8TSD2_VOLCA</name>
<dbReference type="STRING" id="3068.D8TSD2"/>
<organism evidence="3">
    <name type="scientific">Volvox carteri f. nagariensis</name>
    <dbReference type="NCBI Taxonomy" id="3068"/>
    <lineage>
        <taxon>Eukaryota</taxon>
        <taxon>Viridiplantae</taxon>
        <taxon>Chlorophyta</taxon>
        <taxon>core chlorophytes</taxon>
        <taxon>Chlorophyceae</taxon>
        <taxon>CS clade</taxon>
        <taxon>Chlamydomonadales</taxon>
        <taxon>Volvocaceae</taxon>
        <taxon>Volvox</taxon>
    </lineage>
</organism>
<feature type="non-terminal residue" evidence="2">
    <location>
        <position position="1"/>
    </location>
</feature>
<dbReference type="PROSITE" id="PS50290">
    <property type="entry name" value="PI3_4_KINASE_3"/>
    <property type="match status" value="1"/>
</dbReference>
<dbReference type="FunFam" id="1.10.1070.11:FF:000096">
    <property type="entry name" value="Phosphatidylinositol 3-kinase-related protein kinase"/>
    <property type="match status" value="1"/>
</dbReference>
<evidence type="ECO:0000313" key="2">
    <source>
        <dbReference type="EMBL" id="EFJ49675.1"/>
    </source>
</evidence>
<evidence type="ECO:0000313" key="3">
    <source>
        <dbReference type="Proteomes" id="UP000001058"/>
    </source>
</evidence>
<dbReference type="InterPro" id="IPR036940">
    <property type="entry name" value="PI3/4_kinase_cat_sf"/>
</dbReference>
<proteinExistence type="predicted"/>
<feature type="non-terminal residue" evidence="2">
    <location>
        <position position="247"/>
    </location>
</feature>
<dbReference type="GeneID" id="9623887"/>
<keyword evidence="3" id="KW-1185">Reference proteome</keyword>
<dbReference type="InterPro" id="IPR000403">
    <property type="entry name" value="PI3/4_kinase_cat_dom"/>
</dbReference>
<feature type="domain" description="PI3K/PI4K catalytic" evidence="1">
    <location>
        <begin position="1"/>
        <end position="247"/>
    </location>
</feature>
<dbReference type="PANTHER" id="PTHR11139:SF124">
    <property type="entry name" value="NON-SPECIFIC SERINE_THREONINE PROTEIN KINASE"/>
    <property type="match status" value="1"/>
</dbReference>
<reference evidence="2 3" key="1">
    <citation type="journal article" date="2010" name="Science">
        <title>Genomic analysis of organismal complexity in the multicellular green alga Volvox carteri.</title>
        <authorList>
            <person name="Prochnik S.E."/>
            <person name="Umen J."/>
            <person name="Nedelcu A.M."/>
            <person name="Hallmann A."/>
            <person name="Miller S.M."/>
            <person name="Nishii I."/>
            <person name="Ferris P."/>
            <person name="Kuo A."/>
            <person name="Mitros T."/>
            <person name="Fritz-Laylin L.K."/>
            <person name="Hellsten U."/>
            <person name="Chapman J."/>
            <person name="Simakov O."/>
            <person name="Rensing S.A."/>
            <person name="Terry A."/>
            <person name="Pangilinan J."/>
            <person name="Kapitonov V."/>
            <person name="Jurka J."/>
            <person name="Salamov A."/>
            <person name="Shapiro H."/>
            <person name="Schmutz J."/>
            <person name="Grimwood J."/>
            <person name="Lindquist E."/>
            <person name="Lucas S."/>
            <person name="Grigoriev I.V."/>
            <person name="Schmitt R."/>
            <person name="Kirk D."/>
            <person name="Rokhsar D.S."/>
        </authorList>
    </citation>
    <scope>NUCLEOTIDE SEQUENCE [LARGE SCALE GENOMIC DNA]</scope>
    <source>
        <strain evidence="3">f. Nagariensis / Eve</strain>
    </source>
</reference>
<dbReference type="Gene3D" id="1.10.1070.11">
    <property type="entry name" value="Phosphatidylinositol 3-/4-kinase, catalytic domain"/>
    <property type="match status" value="1"/>
</dbReference>
<sequence>YTYLLKGREDLRMDERLMQVLRAINSMLQADPSAAARGLATVRCYSVTPLGPRAGLIQWVPSTTSLFAVFRQWQAATLERHGAMERGLSSATPRRNWPADLLRAVFASLAAVAPRQLLARVLWAGGGSAALSWRRLQRYSRSLAVMSCVGHLLGLGDRHPDNILLEGREAGVVHIDYNVCWDKGAKLRVPEVVPFRLTQMLSTALGVGGLEGVFRAACETTFACLRRRREALVGLADAVLSDPGVDW</sequence>
<dbReference type="InParanoid" id="D8TSD2"/>
<dbReference type="GO" id="GO:0004674">
    <property type="term" value="F:protein serine/threonine kinase activity"/>
    <property type="evidence" value="ECO:0007669"/>
    <property type="project" value="TreeGrafter"/>
</dbReference>
<dbReference type="RefSeq" id="XP_002949182.1">
    <property type="nucleotide sequence ID" value="XM_002949136.1"/>
</dbReference>
<gene>
    <name evidence="2" type="ORF">VOLCADRAFT_31015</name>
</gene>
<dbReference type="InterPro" id="IPR011009">
    <property type="entry name" value="Kinase-like_dom_sf"/>
</dbReference>
<dbReference type="SMART" id="SM00146">
    <property type="entry name" value="PI3Kc"/>
    <property type="match status" value="1"/>
</dbReference>
<dbReference type="SUPFAM" id="SSF56112">
    <property type="entry name" value="Protein kinase-like (PK-like)"/>
    <property type="match status" value="1"/>
</dbReference>
<dbReference type="Gene3D" id="3.30.1010.10">
    <property type="entry name" value="Phosphatidylinositol 3-kinase Catalytic Subunit, Chain A, domain 4"/>
    <property type="match status" value="1"/>
</dbReference>